<protein>
    <submittedName>
        <fullName evidence="1">Uncharacterized protein</fullName>
    </submittedName>
</protein>
<sequence>MTLDNIAALSSSPKGFVGGPFLWELQSEGRPHRLIPGFADTDTRLYLIFLLDIFVSDTADNRSLPVGTELGRQSGSGTRFLPWQC</sequence>
<evidence type="ECO:0000313" key="2">
    <source>
        <dbReference type="Proteomes" id="UP000499080"/>
    </source>
</evidence>
<dbReference type="AlphaFoldDB" id="A0A4Y2DNE0"/>
<dbReference type="EMBL" id="BGPR01000383">
    <property type="protein sequence ID" value="GBM17145.1"/>
    <property type="molecule type" value="Genomic_DNA"/>
</dbReference>
<comment type="caution">
    <text evidence="1">The sequence shown here is derived from an EMBL/GenBank/DDBJ whole genome shotgun (WGS) entry which is preliminary data.</text>
</comment>
<reference evidence="1 2" key="1">
    <citation type="journal article" date="2019" name="Sci. Rep.">
        <title>Orb-weaving spider Araneus ventricosus genome elucidates the spidroin gene catalogue.</title>
        <authorList>
            <person name="Kono N."/>
            <person name="Nakamura H."/>
            <person name="Ohtoshi R."/>
            <person name="Moran D.A.P."/>
            <person name="Shinohara A."/>
            <person name="Yoshida Y."/>
            <person name="Fujiwara M."/>
            <person name="Mori M."/>
            <person name="Tomita M."/>
            <person name="Arakawa K."/>
        </authorList>
    </citation>
    <scope>NUCLEOTIDE SEQUENCE [LARGE SCALE GENOMIC DNA]</scope>
</reference>
<gene>
    <name evidence="1" type="ORF">AVEN_251056_1</name>
</gene>
<keyword evidence="2" id="KW-1185">Reference proteome</keyword>
<organism evidence="1 2">
    <name type="scientific">Araneus ventricosus</name>
    <name type="common">Orbweaver spider</name>
    <name type="synonym">Epeira ventricosa</name>
    <dbReference type="NCBI Taxonomy" id="182803"/>
    <lineage>
        <taxon>Eukaryota</taxon>
        <taxon>Metazoa</taxon>
        <taxon>Ecdysozoa</taxon>
        <taxon>Arthropoda</taxon>
        <taxon>Chelicerata</taxon>
        <taxon>Arachnida</taxon>
        <taxon>Araneae</taxon>
        <taxon>Araneomorphae</taxon>
        <taxon>Entelegynae</taxon>
        <taxon>Araneoidea</taxon>
        <taxon>Araneidae</taxon>
        <taxon>Araneus</taxon>
    </lineage>
</organism>
<proteinExistence type="predicted"/>
<name>A0A4Y2DNE0_ARAVE</name>
<evidence type="ECO:0000313" key="1">
    <source>
        <dbReference type="EMBL" id="GBM17145.1"/>
    </source>
</evidence>
<dbReference type="Proteomes" id="UP000499080">
    <property type="component" value="Unassembled WGS sequence"/>
</dbReference>
<accession>A0A4Y2DNE0</accession>